<dbReference type="WBParaSite" id="MBELARI_LOCUS3709">
    <property type="protein sequence ID" value="MBELARI_LOCUS3709"/>
    <property type="gene ID" value="MBELARI_LOCUS3709"/>
</dbReference>
<evidence type="ECO:0000256" key="5">
    <source>
        <dbReference type="ARBA" id="ARBA00022777"/>
    </source>
</evidence>
<name>A0AAF3J8U3_9BILA</name>
<evidence type="ECO:0000313" key="10">
    <source>
        <dbReference type="WBParaSite" id="MBELARI_LOCUS3709"/>
    </source>
</evidence>
<comment type="similarity">
    <text evidence="1">Belongs to the protein kinase superfamily. NEK Ser/Thr protein kinase family. NIMA subfamily.</text>
</comment>
<dbReference type="InterPro" id="IPR050660">
    <property type="entry name" value="NEK_Ser/Thr_kinase"/>
</dbReference>
<dbReference type="PROSITE" id="PS50011">
    <property type="entry name" value="PROTEIN_KINASE_DOM"/>
    <property type="match status" value="1"/>
</dbReference>
<protein>
    <recommendedName>
        <fullName evidence="2">non-specific serine/threonine protein kinase</fullName>
        <ecNumber evidence="2">2.7.11.1</ecNumber>
    </recommendedName>
</protein>
<evidence type="ECO:0000259" key="8">
    <source>
        <dbReference type="PROSITE" id="PS50011"/>
    </source>
</evidence>
<keyword evidence="6 7" id="KW-0067">ATP-binding</keyword>
<dbReference type="Proteomes" id="UP000887575">
    <property type="component" value="Unassembled WGS sequence"/>
</dbReference>
<evidence type="ECO:0000256" key="2">
    <source>
        <dbReference type="ARBA" id="ARBA00012513"/>
    </source>
</evidence>
<evidence type="ECO:0000256" key="4">
    <source>
        <dbReference type="ARBA" id="ARBA00022741"/>
    </source>
</evidence>
<keyword evidence="4 7" id="KW-0547">Nucleotide-binding</keyword>
<dbReference type="Pfam" id="PF00069">
    <property type="entry name" value="Pkinase"/>
    <property type="match status" value="1"/>
</dbReference>
<reference evidence="10" key="1">
    <citation type="submission" date="2024-02" db="UniProtKB">
        <authorList>
            <consortium name="WormBaseParasite"/>
        </authorList>
    </citation>
    <scope>IDENTIFICATION</scope>
</reference>
<evidence type="ECO:0000313" key="9">
    <source>
        <dbReference type="Proteomes" id="UP000887575"/>
    </source>
</evidence>
<evidence type="ECO:0000256" key="3">
    <source>
        <dbReference type="ARBA" id="ARBA00022679"/>
    </source>
</evidence>
<dbReference type="InterPro" id="IPR011009">
    <property type="entry name" value="Kinase-like_dom_sf"/>
</dbReference>
<organism evidence="9 10">
    <name type="scientific">Mesorhabditis belari</name>
    <dbReference type="NCBI Taxonomy" id="2138241"/>
    <lineage>
        <taxon>Eukaryota</taxon>
        <taxon>Metazoa</taxon>
        <taxon>Ecdysozoa</taxon>
        <taxon>Nematoda</taxon>
        <taxon>Chromadorea</taxon>
        <taxon>Rhabditida</taxon>
        <taxon>Rhabditina</taxon>
        <taxon>Rhabditomorpha</taxon>
        <taxon>Rhabditoidea</taxon>
        <taxon>Rhabditidae</taxon>
        <taxon>Mesorhabditinae</taxon>
        <taxon>Mesorhabditis</taxon>
    </lineage>
</organism>
<dbReference type="AlphaFoldDB" id="A0AAF3J8U3"/>
<dbReference type="Gene3D" id="1.10.510.10">
    <property type="entry name" value="Transferase(Phosphotransferase) domain 1"/>
    <property type="match status" value="1"/>
</dbReference>
<proteinExistence type="inferred from homology"/>
<evidence type="ECO:0000256" key="7">
    <source>
        <dbReference type="PROSITE-ProRule" id="PRU10141"/>
    </source>
</evidence>
<accession>A0AAF3J8U3</accession>
<sequence>MKDHPSIKLIGSGGFGSVFLLKQYNPPMVMKENDHCPNSFDQQQELKILKDLMHENIVKYLDQPIDFEWKKNGNLIFMEYCEKGALKHVITNVQINYSIATIIAWGRDIFKALNFYKSDVYGAGLVLWEVIERKHFSTEVETICFSPSDCLKVEKLQNLIIWCSCSKIDIEKRATAVQALEKIAYLEKIFAHCDYLVPPEIRRNQIWLRKPEGLKLARKEEESSILPPDVVLDGSISKGSRQHLIGVGSKITNGLIWQK</sequence>
<evidence type="ECO:0000256" key="1">
    <source>
        <dbReference type="ARBA" id="ARBA00010886"/>
    </source>
</evidence>
<keyword evidence="9" id="KW-1185">Reference proteome</keyword>
<dbReference type="GO" id="GO:0004674">
    <property type="term" value="F:protein serine/threonine kinase activity"/>
    <property type="evidence" value="ECO:0007669"/>
    <property type="project" value="UniProtKB-EC"/>
</dbReference>
<feature type="domain" description="Protein kinase" evidence="8">
    <location>
        <begin position="4"/>
        <end position="259"/>
    </location>
</feature>
<dbReference type="EC" id="2.7.11.1" evidence="2"/>
<dbReference type="InterPro" id="IPR000719">
    <property type="entry name" value="Prot_kinase_dom"/>
</dbReference>
<dbReference type="SUPFAM" id="SSF56112">
    <property type="entry name" value="Protein kinase-like (PK-like)"/>
    <property type="match status" value="1"/>
</dbReference>
<dbReference type="PANTHER" id="PTHR43671">
    <property type="entry name" value="SERINE/THREONINE-PROTEIN KINASE NEK"/>
    <property type="match status" value="1"/>
</dbReference>
<keyword evidence="3" id="KW-0808">Transferase</keyword>
<dbReference type="GO" id="GO:0005524">
    <property type="term" value="F:ATP binding"/>
    <property type="evidence" value="ECO:0007669"/>
    <property type="project" value="UniProtKB-UniRule"/>
</dbReference>
<dbReference type="InterPro" id="IPR017441">
    <property type="entry name" value="Protein_kinase_ATP_BS"/>
</dbReference>
<dbReference type="PANTHER" id="PTHR43671:SF13">
    <property type="entry name" value="SERINE_THREONINE-PROTEIN KINASE NEK2"/>
    <property type="match status" value="1"/>
</dbReference>
<dbReference type="SMART" id="SM00220">
    <property type="entry name" value="S_TKc"/>
    <property type="match status" value="1"/>
</dbReference>
<keyword evidence="5" id="KW-0418">Kinase</keyword>
<dbReference type="PROSITE" id="PS00107">
    <property type="entry name" value="PROTEIN_KINASE_ATP"/>
    <property type="match status" value="1"/>
</dbReference>
<feature type="binding site" evidence="7">
    <location>
        <position position="31"/>
    </location>
    <ligand>
        <name>ATP</name>
        <dbReference type="ChEBI" id="CHEBI:30616"/>
    </ligand>
</feature>
<evidence type="ECO:0000256" key="6">
    <source>
        <dbReference type="ARBA" id="ARBA00022840"/>
    </source>
</evidence>